<evidence type="ECO:0000313" key="1">
    <source>
        <dbReference type="EMBL" id="SDD89476.1"/>
    </source>
</evidence>
<evidence type="ECO:0000313" key="2">
    <source>
        <dbReference type="Proteomes" id="UP000198546"/>
    </source>
</evidence>
<name>A0A1G6YIU3_9ACTN</name>
<proteinExistence type="predicted"/>
<dbReference type="Proteomes" id="UP000198546">
    <property type="component" value="Chromosome i"/>
</dbReference>
<dbReference type="RefSeq" id="WP_090592892.1">
    <property type="nucleotide sequence ID" value="NZ_LT629688.1"/>
</dbReference>
<gene>
    <name evidence="1" type="ORF">SAMN04489747_2001</name>
</gene>
<dbReference type="AlphaFoldDB" id="A0A1G6YIU3"/>
<keyword evidence="2" id="KW-1185">Reference proteome</keyword>
<accession>A0A1G6YIU3</accession>
<dbReference type="OrthoDB" id="3723918at2"/>
<dbReference type="EMBL" id="LT629688">
    <property type="protein sequence ID" value="SDD89476.1"/>
    <property type="molecule type" value="Genomic_DNA"/>
</dbReference>
<protein>
    <submittedName>
        <fullName evidence="1">Uncharacterized protein</fullName>
    </submittedName>
</protein>
<sequence>MGALRLHAIAIDEARDIVGADEALSARLREIARATSPLAAGAEPPGLLRRLGPIFRRAPQALVLAPDEPTPDDLEVLLSGHYVTRERALPTWRLLERLVSGLAWGSLVVDLGPAERDTVDFELARAGLSSDVGLGRLLSHDARIGVMAPQGESACARPHSFALAMAEAWGHAVAEDSPPVRESRHRETIRSISFWLDGMAQWGRVAAQQGRPVPDLVAFAVR</sequence>
<reference evidence="1 2" key="1">
    <citation type="submission" date="2016-10" db="EMBL/GenBank/DDBJ databases">
        <authorList>
            <person name="de Groot N.N."/>
        </authorList>
    </citation>
    <scope>NUCLEOTIDE SEQUENCE [LARGE SCALE GENOMIC DNA]</scope>
    <source>
        <strain evidence="1 2">MON 2.2</strain>
    </source>
</reference>
<organism evidence="1 2">
    <name type="scientific">Auraticoccus monumenti</name>
    <dbReference type="NCBI Taxonomy" id="675864"/>
    <lineage>
        <taxon>Bacteria</taxon>
        <taxon>Bacillati</taxon>
        <taxon>Actinomycetota</taxon>
        <taxon>Actinomycetes</taxon>
        <taxon>Propionibacteriales</taxon>
        <taxon>Propionibacteriaceae</taxon>
        <taxon>Auraticoccus</taxon>
    </lineage>
</organism>